<feature type="transmembrane region" description="Helical" evidence="11">
    <location>
        <begin position="116"/>
        <end position="132"/>
    </location>
</feature>
<evidence type="ECO:0000256" key="7">
    <source>
        <dbReference type="ARBA" id="ARBA00022777"/>
    </source>
</evidence>
<keyword evidence="13" id="KW-1185">Reference proteome</keyword>
<dbReference type="InterPro" id="IPR039606">
    <property type="entry name" value="Phytol/farnesol_kinase"/>
</dbReference>
<evidence type="ECO:0000313" key="13">
    <source>
        <dbReference type="Proteomes" id="UP000327013"/>
    </source>
</evidence>
<evidence type="ECO:0000313" key="12">
    <source>
        <dbReference type="EMBL" id="KAE8039314.1"/>
    </source>
</evidence>
<protein>
    <submittedName>
        <fullName evidence="12">Uncharacterized protein</fullName>
    </submittedName>
</protein>
<evidence type="ECO:0000256" key="5">
    <source>
        <dbReference type="ARBA" id="ARBA00022679"/>
    </source>
</evidence>
<evidence type="ECO:0000256" key="11">
    <source>
        <dbReference type="SAM" id="Phobius"/>
    </source>
</evidence>
<keyword evidence="9 11" id="KW-1133">Transmembrane helix</keyword>
<accession>A0A660KU38</accession>
<dbReference type="AlphaFoldDB" id="A0A660KU38"/>
<keyword evidence="5" id="KW-0808">Transferase</keyword>
<name>A0A660KU38_9ROSI</name>
<sequence length="312" mass="33924">MAASTANVNFFSPVPSWSSRFDPLLPRSQLGSISKAPFFSFSAANATTISFGFRPRQTRVLNRDAKPPAATMVLENPVVSDICATIFSGCIALSILRVWGETAKRGFFDQKLNRKLVHISIGLVFMLCWPLFSSGHRGTILAALVPGINIIRMLLLGYGIMKDEAIVKSMSRHGDYRELLKGPLYYATTITLACIIYWRTSPISIAAICNLCAGDGLADIIGRRFGGMKIPYNRDKSVAGSVAMASGGFLASIGYMYYFSLFGFVRGSWEMVLGFLVVSLASSLVESLPISTELDDNLTVPLTSILVGTLVF</sequence>
<reference evidence="12 13" key="1">
    <citation type="submission" date="2019-06" db="EMBL/GenBank/DDBJ databases">
        <title>A chromosomal-level reference genome of Carpinus fangiana (Coryloideae, Betulaceae).</title>
        <authorList>
            <person name="Yang X."/>
            <person name="Wang Z."/>
            <person name="Zhang L."/>
            <person name="Hao G."/>
            <person name="Liu J."/>
            <person name="Yang Y."/>
        </authorList>
    </citation>
    <scope>NUCLEOTIDE SEQUENCE [LARGE SCALE GENOMIC DNA]</scope>
    <source>
        <strain evidence="12">Cfa_2016G</strain>
        <tissue evidence="12">Leaf</tissue>
    </source>
</reference>
<feature type="transmembrane region" description="Helical" evidence="11">
    <location>
        <begin position="78"/>
        <end position="96"/>
    </location>
</feature>
<dbReference type="Proteomes" id="UP000327013">
    <property type="component" value="Chromosome 4"/>
</dbReference>
<proteinExistence type="inferred from homology"/>
<comment type="subcellular location">
    <subcellularLocation>
        <location evidence="1">Plastid</location>
        <location evidence="1">Chloroplast membrane</location>
        <topology evidence="1">Multi-pass membrane protein</topology>
    </subcellularLocation>
</comment>
<evidence type="ECO:0000256" key="2">
    <source>
        <dbReference type="ARBA" id="ARBA00010794"/>
    </source>
</evidence>
<dbReference type="OrthoDB" id="5673at2759"/>
<evidence type="ECO:0000256" key="6">
    <source>
        <dbReference type="ARBA" id="ARBA00022692"/>
    </source>
</evidence>
<keyword evidence="4" id="KW-0934">Plastid</keyword>
<evidence type="ECO:0000256" key="10">
    <source>
        <dbReference type="ARBA" id="ARBA00023136"/>
    </source>
</evidence>
<keyword evidence="7" id="KW-0418">Kinase</keyword>
<feature type="transmembrane region" description="Helical" evidence="11">
    <location>
        <begin position="138"/>
        <end position="161"/>
    </location>
</feature>
<evidence type="ECO:0000256" key="4">
    <source>
        <dbReference type="ARBA" id="ARBA00022640"/>
    </source>
</evidence>
<dbReference type="GO" id="GO:0016301">
    <property type="term" value="F:kinase activity"/>
    <property type="evidence" value="ECO:0007669"/>
    <property type="project" value="UniProtKB-KW"/>
</dbReference>
<dbReference type="GO" id="GO:0031969">
    <property type="term" value="C:chloroplast membrane"/>
    <property type="evidence" value="ECO:0007669"/>
    <property type="project" value="UniProtKB-SubCell"/>
</dbReference>
<dbReference type="PANTHER" id="PTHR32523:SF7">
    <property type="entry name" value="FARNESOL KINASE, CHLOROPLASTIC"/>
    <property type="match status" value="1"/>
</dbReference>
<organism evidence="12 13">
    <name type="scientific">Carpinus fangiana</name>
    <dbReference type="NCBI Taxonomy" id="176857"/>
    <lineage>
        <taxon>Eukaryota</taxon>
        <taxon>Viridiplantae</taxon>
        <taxon>Streptophyta</taxon>
        <taxon>Embryophyta</taxon>
        <taxon>Tracheophyta</taxon>
        <taxon>Spermatophyta</taxon>
        <taxon>Magnoliopsida</taxon>
        <taxon>eudicotyledons</taxon>
        <taxon>Gunneridae</taxon>
        <taxon>Pentapetalae</taxon>
        <taxon>rosids</taxon>
        <taxon>fabids</taxon>
        <taxon>Fagales</taxon>
        <taxon>Betulaceae</taxon>
        <taxon>Carpinus</taxon>
    </lineage>
</organism>
<keyword evidence="3" id="KW-0150">Chloroplast</keyword>
<keyword evidence="8" id="KW-0809">Transit peptide</keyword>
<feature type="transmembrane region" description="Helical" evidence="11">
    <location>
        <begin position="238"/>
        <end position="258"/>
    </location>
</feature>
<dbReference type="EMBL" id="CM017324">
    <property type="protein sequence ID" value="KAE8039314.1"/>
    <property type="molecule type" value="Genomic_DNA"/>
</dbReference>
<evidence type="ECO:0000256" key="8">
    <source>
        <dbReference type="ARBA" id="ARBA00022946"/>
    </source>
</evidence>
<evidence type="ECO:0000256" key="1">
    <source>
        <dbReference type="ARBA" id="ARBA00004508"/>
    </source>
</evidence>
<comment type="similarity">
    <text evidence="2">Belongs to the polyprenol kinase family.</text>
</comment>
<evidence type="ECO:0000256" key="9">
    <source>
        <dbReference type="ARBA" id="ARBA00022989"/>
    </source>
</evidence>
<keyword evidence="6 11" id="KW-0812">Transmembrane</keyword>
<evidence type="ECO:0000256" key="3">
    <source>
        <dbReference type="ARBA" id="ARBA00022528"/>
    </source>
</evidence>
<gene>
    <name evidence="12" type="ORF">FH972_011738</name>
</gene>
<keyword evidence="10 11" id="KW-0472">Membrane</keyword>
<dbReference type="PANTHER" id="PTHR32523">
    <property type="entry name" value="PHYTOL KINASE 1, CHLOROPLASTIC"/>
    <property type="match status" value="1"/>
</dbReference>